<dbReference type="Gene3D" id="3.20.20.80">
    <property type="entry name" value="Glycosidases"/>
    <property type="match status" value="1"/>
</dbReference>
<dbReference type="InterPro" id="IPR041351">
    <property type="entry name" value="Ig_GlcNase"/>
</dbReference>
<evidence type="ECO:0000256" key="2">
    <source>
        <dbReference type="ARBA" id="ARBA00022801"/>
    </source>
</evidence>
<dbReference type="SUPFAM" id="SSF49303">
    <property type="entry name" value="beta-Galactosidase/glucuronidase domain"/>
    <property type="match status" value="3"/>
</dbReference>
<dbReference type="GO" id="GO:0052761">
    <property type="term" value="F:exo-1,4-beta-D-glucosaminidase activity"/>
    <property type="evidence" value="ECO:0007669"/>
    <property type="project" value="UniProtKB-EC"/>
</dbReference>
<dbReference type="PANTHER" id="PTHR43536:SF1">
    <property type="entry name" value="MANNOSYLGLYCOPROTEIN ENDO-BETA-MANNOSIDASE"/>
    <property type="match status" value="1"/>
</dbReference>
<dbReference type="PROSITE" id="PS51257">
    <property type="entry name" value="PROKAR_LIPOPROTEIN"/>
    <property type="match status" value="1"/>
</dbReference>
<dbReference type="Gene3D" id="2.60.40.10">
    <property type="entry name" value="Immunoglobulins"/>
    <property type="match status" value="2"/>
</dbReference>
<organism evidence="5">
    <name type="scientific">termite gut metagenome</name>
    <dbReference type="NCBI Taxonomy" id="433724"/>
    <lineage>
        <taxon>unclassified sequences</taxon>
        <taxon>metagenomes</taxon>
        <taxon>organismal metagenomes</taxon>
    </lineage>
</organism>
<protein>
    <submittedName>
        <fullName evidence="5">Exo-beta-D-glucosaminidase</fullName>
        <ecNumber evidence="5">3.2.1.165</ecNumber>
    </submittedName>
</protein>
<dbReference type="InterPro" id="IPR054593">
    <property type="entry name" value="Beta-mannosidase-like_N2"/>
</dbReference>
<dbReference type="Gene3D" id="2.60.120.260">
    <property type="entry name" value="Galactose-binding domain-like"/>
    <property type="match status" value="2"/>
</dbReference>
<reference evidence="5" key="1">
    <citation type="submission" date="2019-03" db="EMBL/GenBank/DDBJ databases">
        <title>Single cell metagenomics reveals metabolic interactions within the superorganism composed of flagellate Streblomastix strix and complex community of Bacteroidetes bacteria on its surface.</title>
        <authorList>
            <person name="Treitli S.C."/>
            <person name="Kolisko M."/>
            <person name="Husnik F."/>
            <person name="Keeling P."/>
            <person name="Hampl V."/>
        </authorList>
    </citation>
    <scope>NUCLEOTIDE SEQUENCE</scope>
    <source>
        <strain evidence="5">STM</strain>
    </source>
</reference>
<dbReference type="InterPro" id="IPR017853">
    <property type="entry name" value="GH"/>
</dbReference>
<evidence type="ECO:0000313" key="5">
    <source>
        <dbReference type="EMBL" id="KAA6331281.1"/>
    </source>
</evidence>
<dbReference type="InterPro" id="IPR013783">
    <property type="entry name" value="Ig-like_fold"/>
</dbReference>
<name>A0A5J4REI6_9ZZZZ</name>
<proteinExistence type="inferred from homology"/>
<dbReference type="AlphaFoldDB" id="A0A5J4REI6"/>
<evidence type="ECO:0000256" key="1">
    <source>
        <dbReference type="ARBA" id="ARBA00007401"/>
    </source>
</evidence>
<evidence type="ECO:0000256" key="3">
    <source>
        <dbReference type="ARBA" id="ARBA00023295"/>
    </source>
</evidence>
<dbReference type="Pfam" id="PF00703">
    <property type="entry name" value="Glyco_hydro_2"/>
    <property type="match status" value="1"/>
</dbReference>
<accession>A0A5J4REI6</accession>
<evidence type="ECO:0000259" key="4">
    <source>
        <dbReference type="PROSITE" id="PS50022"/>
    </source>
</evidence>
<dbReference type="Pfam" id="PF18368">
    <property type="entry name" value="Ig_GlcNase"/>
    <property type="match status" value="1"/>
</dbReference>
<gene>
    <name evidence="5" type="ORF">EZS27_020090</name>
</gene>
<dbReference type="EMBL" id="SNRY01001391">
    <property type="protein sequence ID" value="KAA6331281.1"/>
    <property type="molecule type" value="Genomic_DNA"/>
</dbReference>
<dbReference type="EC" id="3.2.1.165" evidence="5"/>
<dbReference type="InterPro" id="IPR000421">
    <property type="entry name" value="FA58C"/>
</dbReference>
<dbReference type="PANTHER" id="PTHR43536">
    <property type="entry name" value="MANNOSYLGLYCOPROTEIN ENDO-BETA-MANNOSIDASE"/>
    <property type="match status" value="1"/>
</dbReference>
<dbReference type="Pfam" id="PF22666">
    <property type="entry name" value="Glyco_hydro_2_N2"/>
    <property type="match status" value="1"/>
</dbReference>
<dbReference type="InterPro" id="IPR043534">
    <property type="entry name" value="EBDG/EBM"/>
</dbReference>
<dbReference type="PROSITE" id="PS50022">
    <property type="entry name" value="FA58C_3"/>
    <property type="match status" value="1"/>
</dbReference>
<dbReference type="InterPro" id="IPR006102">
    <property type="entry name" value="Ig-like_GH2"/>
</dbReference>
<keyword evidence="3 5" id="KW-0326">Glycosidase</keyword>
<comment type="similarity">
    <text evidence="1">Belongs to the glycosyl hydrolase 2 family.</text>
</comment>
<dbReference type="SUPFAM" id="SSF49785">
    <property type="entry name" value="Galactose-binding domain-like"/>
    <property type="match status" value="2"/>
</dbReference>
<dbReference type="InterPro" id="IPR036156">
    <property type="entry name" value="Beta-gal/glucu_dom_sf"/>
</dbReference>
<dbReference type="SUPFAM" id="SSF51445">
    <property type="entry name" value="(Trans)glycosidases"/>
    <property type="match status" value="1"/>
</dbReference>
<dbReference type="GO" id="GO:0005975">
    <property type="term" value="P:carbohydrate metabolic process"/>
    <property type="evidence" value="ECO:0007669"/>
    <property type="project" value="InterPro"/>
</dbReference>
<keyword evidence="2 5" id="KW-0378">Hydrolase</keyword>
<comment type="caution">
    <text evidence="5">The sequence shown here is derived from an EMBL/GenBank/DDBJ whole genome shotgun (WGS) entry which is preliminary data.</text>
</comment>
<sequence length="1188" mass="132928">MKVKQYLFLTASIIYLSILFVGCSSNSGQYDYYTRGIGAYPGSPDENFSPQLVVDKSYRNIAKYRSAYHSSSYDYNLTSQLITDGLISSELPATINVSTQAGDLLKNEREWLFDGKPDSRYRIAGDNIYLQLSLNNSSLSADKINVRGTVVFDADGRGGYETLLSGSNDGINWEVIGKEKGSGYVGTESAMRFEQPASSTQKRVTRIINQTFTLDKPVDYKHYKVAYKLPFSADYAFSDWDFFQGNELLVILPSQYFTSAWMSAGTGEEWVYVDFGASASFDKINLQWINKATKGSIQSSSDGETWSDIALLPGGTDKTDVINLGKSVNGRYVRVLVKEPENNQPYILSELEVYGKGGLVPHAHAAPKAKDNQFYLSGGNWKLQRASEVNASGENISQSGFNAEDWIIATVPGTVLTSYWNIGALPNPNYSDNQLQISESFFNSNFWYRNNFTIPAGFSDGRLFLNLDGINWKANVFVNGKKVGRIEGGFLRGKFDVTDLVIPDKTNSIAIEIIKNIHVGAVKEQTVMSTDQNGGILGADNPTFHSTVGWDWIPTIRGRDIGIWNDVFLTHTGAVTIEDPFVRAELSLPDTTSASIFFEVTLKNNISEAVSGKLTGKYGDVGFETEVSLGASEVKVINLDPSTFPVLKLQNPKLWWPKGYGAPNLYDVELSFVANGVVSDQKKFQSGVRQMAFSEDNATLNLYINGRRFIGRGGNWGFPESNLNYRGREYDISVAYHADMNFTMIRNWVGQTGDEEFYEACDRHGIMVWQDFWLANPYDGPDPYYSDIFLVNAEDYVKRIRNHPSIGLYCGRNEGFPPIVIDTALRTFLPVLHPGIHYIPSSADVVVSGHGPYRALPPKQYFSLNGNTKFHSERGMPNVMTYESMLLAFGKDALWPQNSQYGLHDFTLGSAQSGATFNKLIEDGFGAPQSAQQFAELGQWINYNGYRAMFEGRSDNRQGLLLWMSHSAWPSMTWQTYDYYFDPAGAYFGCKKGNEPLHIQWNQAHDFIEVVNYHAFDRSNLTAKAQLINLDGSVQWEKETTLTIKEDETVKCFDLIFPETLSDTHFVKLILTENGTVVSDNFYWRGKEDGNYKALNQLPKVTLANTTSVSKQGGEWLLTTTLKNATSTPALMIRLNVTGSDGQRILPVFFSDNYFFLLPNEEKTVTMKLFDVDTRGEKPKVEVSGFNL</sequence>
<feature type="domain" description="F5/8 type C" evidence="4">
    <location>
        <begin position="258"/>
        <end position="356"/>
    </location>
</feature>
<dbReference type="Pfam" id="PF00754">
    <property type="entry name" value="F5_F8_type_C"/>
    <property type="match status" value="1"/>
</dbReference>
<dbReference type="InterPro" id="IPR008979">
    <property type="entry name" value="Galactose-bd-like_sf"/>
</dbReference>